<dbReference type="Gene3D" id="3.30.530.20">
    <property type="match status" value="1"/>
</dbReference>
<proteinExistence type="predicted"/>
<dbReference type="AlphaFoldDB" id="A0A7W4YEU3"/>
<organism evidence="1 2">
    <name type="scientific">Pseudoclavibacter helvolus</name>
    <dbReference type="NCBI Taxonomy" id="255205"/>
    <lineage>
        <taxon>Bacteria</taxon>
        <taxon>Bacillati</taxon>
        <taxon>Actinomycetota</taxon>
        <taxon>Actinomycetes</taxon>
        <taxon>Micrococcales</taxon>
        <taxon>Microbacteriaceae</taxon>
        <taxon>Pseudoclavibacter</taxon>
    </lineage>
</organism>
<dbReference type="SUPFAM" id="SSF55961">
    <property type="entry name" value="Bet v1-like"/>
    <property type="match status" value="1"/>
</dbReference>
<sequence>MSEETSAAAGTESIRIERTVAVSREELWPWLTHSDKTAQWIGPWHYIDESAGQIGLQLVAEEGAPASGATIRRCEAPSVLEVTTEDAAGSWHLRITLEGPASTANPPADQVADATLLIFEHFDVPVAMLKDVLAGWNFYLDTMLAAKDGLEKPVFEDYLESPSSEA</sequence>
<gene>
    <name evidence="1" type="ORF">FHX72_000438</name>
</gene>
<comment type="caution">
    <text evidence="1">The sequence shown here is derived from an EMBL/GenBank/DDBJ whole genome shotgun (WGS) entry which is preliminary data.</text>
</comment>
<accession>A0A7W4YEU3</accession>
<dbReference type="OrthoDB" id="8117292at2"/>
<name>A0A7W4YEU3_9MICO</name>
<evidence type="ECO:0000313" key="2">
    <source>
        <dbReference type="Proteomes" id="UP000545286"/>
    </source>
</evidence>
<keyword evidence="2" id="KW-1185">Reference proteome</keyword>
<dbReference type="InterPro" id="IPR023393">
    <property type="entry name" value="START-like_dom_sf"/>
</dbReference>
<dbReference type="RefSeq" id="WP_068492386.1">
    <property type="nucleotide sequence ID" value="NZ_CZJY01000022.1"/>
</dbReference>
<protein>
    <submittedName>
        <fullName evidence="1">Uncharacterized protein YndB with AHSA1/START domain</fullName>
    </submittedName>
</protein>
<evidence type="ECO:0000313" key="1">
    <source>
        <dbReference type="EMBL" id="MBB2956326.1"/>
    </source>
</evidence>
<reference evidence="1 2" key="1">
    <citation type="submission" date="2020-08" db="EMBL/GenBank/DDBJ databases">
        <title>Sequencing the genomes of 1000 actinobacteria strains.</title>
        <authorList>
            <person name="Klenk H.-P."/>
        </authorList>
    </citation>
    <scope>NUCLEOTIDE SEQUENCE [LARGE SCALE GENOMIC DNA]</scope>
    <source>
        <strain evidence="1 2">DSM 20419</strain>
    </source>
</reference>
<dbReference type="EMBL" id="JACHWJ010000001">
    <property type="protein sequence ID" value="MBB2956326.1"/>
    <property type="molecule type" value="Genomic_DNA"/>
</dbReference>
<dbReference type="Proteomes" id="UP000545286">
    <property type="component" value="Unassembled WGS sequence"/>
</dbReference>